<feature type="transmembrane region" description="Helical" evidence="1">
    <location>
        <begin position="49"/>
        <end position="73"/>
    </location>
</feature>
<dbReference type="EMBL" id="CAJFCV020000005">
    <property type="protein sequence ID" value="CAG9125779.1"/>
    <property type="molecule type" value="Genomic_DNA"/>
</dbReference>
<reference evidence="2" key="2">
    <citation type="submission" date="2020-09" db="EMBL/GenBank/DDBJ databases">
        <authorList>
            <person name="Kikuchi T."/>
        </authorList>
    </citation>
    <scope>NUCLEOTIDE SEQUENCE</scope>
    <source>
        <strain evidence="2">Ka4C1</strain>
    </source>
</reference>
<evidence type="ECO:0000256" key="1">
    <source>
        <dbReference type="SAM" id="Phobius"/>
    </source>
</evidence>
<dbReference type="OrthoDB" id="5865752at2759"/>
<gene>
    <name evidence="2" type="ORF">BXYJ_LOCUS12879</name>
</gene>
<sequence>MMVLLAKLRSRMSAGVKHVGVRPDSDLLARTAKSASLDGMSDQPQDPTVYMMICLFADILIWTLAGIILYRAVKACKQSSRDQGELETRYARFDGEDVVGDYSEDEIEISEDEDDVRRSVEERASFNFFPNIYPTSLKRMEEGKAVLMSLMPMRDVNVDSECKMSRLQRFWQRLRRGSKTHTVPIVTTLQNQHGAEYV</sequence>
<dbReference type="Proteomes" id="UP000582659">
    <property type="component" value="Unassembled WGS sequence"/>
</dbReference>
<keyword evidence="1" id="KW-1133">Transmembrane helix</keyword>
<dbReference type="WBParaSite" id="BXY_1684900.1">
    <property type="protein sequence ID" value="BXY_1684900.1"/>
    <property type="gene ID" value="BXY_1684900"/>
</dbReference>
<keyword evidence="1" id="KW-0812">Transmembrane</keyword>
<keyword evidence="4" id="KW-1185">Reference proteome</keyword>
<name>A0A1I7SUX5_BURXY</name>
<protein>
    <submittedName>
        <fullName evidence="2">(pine wood nematode) hypothetical protein</fullName>
    </submittedName>
</protein>
<keyword evidence="1" id="KW-0472">Membrane</keyword>
<dbReference type="Proteomes" id="UP000095284">
    <property type="component" value="Unplaced"/>
</dbReference>
<dbReference type="AlphaFoldDB" id="A0A1I7SUX5"/>
<organism evidence="3 5">
    <name type="scientific">Bursaphelenchus xylophilus</name>
    <name type="common">Pinewood nematode worm</name>
    <name type="synonym">Aphelenchoides xylophilus</name>
    <dbReference type="NCBI Taxonomy" id="6326"/>
    <lineage>
        <taxon>Eukaryota</taxon>
        <taxon>Metazoa</taxon>
        <taxon>Ecdysozoa</taxon>
        <taxon>Nematoda</taxon>
        <taxon>Chromadorea</taxon>
        <taxon>Rhabditida</taxon>
        <taxon>Tylenchina</taxon>
        <taxon>Tylenchomorpha</taxon>
        <taxon>Aphelenchoidea</taxon>
        <taxon>Aphelenchoididae</taxon>
        <taxon>Bursaphelenchus</taxon>
    </lineage>
</organism>
<reference evidence="5" key="1">
    <citation type="submission" date="2016-11" db="UniProtKB">
        <authorList>
            <consortium name="WormBaseParasite"/>
        </authorList>
    </citation>
    <scope>IDENTIFICATION</scope>
</reference>
<dbReference type="EMBL" id="CAJFDI010000005">
    <property type="protein sequence ID" value="CAD5232788.1"/>
    <property type="molecule type" value="Genomic_DNA"/>
</dbReference>
<accession>A0A1I7SUX5</accession>
<proteinExistence type="predicted"/>
<evidence type="ECO:0000313" key="3">
    <source>
        <dbReference type="Proteomes" id="UP000095284"/>
    </source>
</evidence>
<evidence type="ECO:0000313" key="2">
    <source>
        <dbReference type="EMBL" id="CAD5232788.1"/>
    </source>
</evidence>
<evidence type="ECO:0000313" key="5">
    <source>
        <dbReference type="WBParaSite" id="BXY_1684900.1"/>
    </source>
</evidence>
<evidence type="ECO:0000313" key="4">
    <source>
        <dbReference type="Proteomes" id="UP000659654"/>
    </source>
</evidence>
<dbReference type="Proteomes" id="UP000659654">
    <property type="component" value="Unassembled WGS sequence"/>
</dbReference>